<dbReference type="InterPro" id="IPR031483">
    <property type="entry name" value="AP1AR"/>
</dbReference>
<organism evidence="2 3">
    <name type="scientific">Varroa destructor</name>
    <name type="common">Honeybee mite</name>
    <dbReference type="NCBI Taxonomy" id="109461"/>
    <lineage>
        <taxon>Eukaryota</taxon>
        <taxon>Metazoa</taxon>
        <taxon>Ecdysozoa</taxon>
        <taxon>Arthropoda</taxon>
        <taxon>Chelicerata</taxon>
        <taxon>Arachnida</taxon>
        <taxon>Acari</taxon>
        <taxon>Parasitiformes</taxon>
        <taxon>Mesostigmata</taxon>
        <taxon>Gamasina</taxon>
        <taxon>Dermanyssoidea</taxon>
        <taxon>Varroidae</taxon>
        <taxon>Varroa</taxon>
    </lineage>
</organism>
<feature type="region of interest" description="Disordered" evidence="1">
    <location>
        <begin position="234"/>
        <end position="260"/>
    </location>
</feature>
<dbReference type="EnsemblMetazoa" id="XM_022787716">
    <property type="protein sequence ID" value="XP_022643451"/>
    <property type="gene ID" value="LOC111242843"/>
</dbReference>
<dbReference type="GO" id="GO:2000146">
    <property type="term" value="P:negative regulation of cell motility"/>
    <property type="evidence" value="ECO:0007669"/>
    <property type="project" value="InterPro"/>
</dbReference>
<dbReference type="GeneID" id="111242843"/>
<reference evidence="2" key="1">
    <citation type="submission" date="2021-01" db="UniProtKB">
        <authorList>
            <consortium name="EnsemblMetazoa"/>
        </authorList>
    </citation>
    <scope>IDENTIFICATION</scope>
</reference>
<feature type="compositionally biased region" description="Basic and acidic residues" evidence="1">
    <location>
        <begin position="234"/>
        <end position="246"/>
    </location>
</feature>
<dbReference type="RefSeq" id="XP_022643451.1">
    <property type="nucleotide sequence ID" value="XM_022787716.1"/>
</dbReference>
<proteinExistence type="predicted"/>
<evidence type="ECO:0000313" key="3">
    <source>
        <dbReference type="Proteomes" id="UP000594260"/>
    </source>
</evidence>
<evidence type="ECO:0000256" key="1">
    <source>
        <dbReference type="SAM" id="MobiDB-lite"/>
    </source>
</evidence>
<dbReference type="AlphaFoldDB" id="A0A7M7IWE8"/>
<dbReference type="GO" id="GO:0034315">
    <property type="term" value="P:regulation of Arp2/3 complex-mediated actin nucleation"/>
    <property type="evidence" value="ECO:0007669"/>
    <property type="project" value="InterPro"/>
</dbReference>
<dbReference type="KEGG" id="vde:111242843"/>
<dbReference type="OrthoDB" id="6423726at2759"/>
<dbReference type="GO" id="GO:0048203">
    <property type="term" value="P:vesicle targeting, trans-Golgi to endosome"/>
    <property type="evidence" value="ECO:0007669"/>
    <property type="project" value="InterPro"/>
</dbReference>
<dbReference type="Pfam" id="PF15745">
    <property type="entry name" value="AP1AR"/>
    <property type="match status" value="1"/>
</dbReference>
<keyword evidence="3" id="KW-1185">Reference proteome</keyword>
<dbReference type="GO" id="GO:1900025">
    <property type="term" value="P:negative regulation of substrate adhesion-dependent cell spreading"/>
    <property type="evidence" value="ECO:0007669"/>
    <property type="project" value="InterPro"/>
</dbReference>
<dbReference type="Proteomes" id="UP000594260">
    <property type="component" value="Unplaced"/>
</dbReference>
<protein>
    <submittedName>
        <fullName evidence="2">Uncharacterized protein</fullName>
    </submittedName>
</protein>
<name>A0A7M7IWE8_VARDE</name>
<sequence>MGGCLGRRTHQRMNDVDSSYDATSLAELNLVVNEPRGSRFIPKWLKRRPKFSLRSANPYSNLGQDDLIERELYNPVVQGRELWPHETPDVWAVPADSGITVPGVSLVLDAAGCAVERDSVNNNLCALTPKSRVHTDSHSSIELEWENEEGMPSTKPVEVSTGSSVQRQISAVAERHERMSLSSMASHRSRRSSLSNNDNELEWDEDFASPNAFQGLRTLDFDTEQLIAEIDKMTEKALRETERDDTSLPPFDSMESMPSL</sequence>
<dbReference type="InParanoid" id="A0A7M7IWE8"/>
<dbReference type="GO" id="GO:0005829">
    <property type="term" value="C:cytosol"/>
    <property type="evidence" value="ECO:0007669"/>
    <property type="project" value="GOC"/>
</dbReference>
<feature type="compositionally biased region" description="Polar residues" evidence="1">
    <location>
        <begin position="160"/>
        <end position="169"/>
    </location>
</feature>
<accession>A0A7M7IWE8</accession>
<dbReference type="GO" id="GO:0035650">
    <property type="term" value="F:AP-1 adaptor complex binding"/>
    <property type="evidence" value="ECO:0007669"/>
    <property type="project" value="InterPro"/>
</dbReference>
<feature type="region of interest" description="Disordered" evidence="1">
    <location>
        <begin position="145"/>
        <end position="198"/>
    </location>
</feature>
<evidence type="ECO:0000313" key="2">
    <source>
        <dbReference type="EnsemblMetazoa" id="XP_022643451"/>
    </source>
</evidence>